<accession>A0ABP0RL04</accession>
<protein>
    <recommendedName>
        <fullName evidence="2">GH16 domain-containing protein</fullName>
    </recommendedName>
</protein>
<name>A0ABP0RL04_9DINO</name>
<evidence type="ECO:0000259" key="2">
    <source>
        <dbReference type="PROSITE" id="PS51762"/>
    </source>
</evidence>
<dbReference type="InterPro" id="IPR013320">
    <property type="entry name" value="ConA-like_dom_sf"/>
</dbReference>
<dbReference type="CDD" id="cd08023">
    <property type="entry name" value="GH16_laminarinase_like"/>
    <property type="match status" value="1"/>
</dbReference>
<evidence type="ECO:0000256" key="1">
    <source>
        <dbReference type="ARBA" id="ARBA00006865"/>
    </source>
</evidence>
<comment type="similarity">
    <text evidence="1">Belongs to the glycosyl hydrolase 16 family.</text>
</comment>
<dbReference type="PANTHER" id="PTHR10963">
    <property type="entry name" value="GLYCOSYL HYDROLASE-RELATED"/>
    <property type="match status" value="1"/>
</dbReference>
<feature type="domain" description="GH16" evidence="2">
    <location>
        <begin position="100"/>
        <end position="357"/>
    </location>
</feature>
<dbReference type="Pfam" id="PF00722">
    <property type="entry name" value="Glyco_hydro_16"/>
    <property type="match status" value="1"/>
</dbReference>
<organism evidence="3 4">
    <name type="scientific">Durusdinium trenchii</name>
    <dbReference type="NCBI Taxonomy" id="1381693"/>
    <lineage>
        <taxon>Eukaryota</taxon>
        <taxon>Sar</taxon>
        <taxon>Alveolata</taxon>
        <taxon>Dinophyceae</taxon>
        <taxon>Suessiales</taxon>
        <taxon>Symbiodiniaceae</taxon>
        <taxon>Durusdinium</taxon>
    </lineage>
</organism>
<proteinExistence type="inferred from homology"/>
<evidence type="ECO:0000313" key="3">
    <source>
        <dbReference type="EMBL" id="CAK9101294.1"/>
    </source>
</evidence>
<keyword evidence="4" id="KW-1185">Reference proteome</keyword>
<reference evidence="3 4" key="1">
    <citation type="submission" date="2024-02" db="EMBL/GenBank/DDBJ databases">
        <authorList>
            <person name="Chen Y."/>
            <person name="Shah S."/>
            <person name="Dougan E. K."/>
            <person name="Thang M."/>
            <person name="Chan C."/>
        </authorList>
    </citation>
    <scope>NUCLEOTIDE SEQUENCE [LARGE SCALE GENOMIC DNA]</scope>
</reference>
<dbReference type="EMBL" id="CAXAMM010041796">
    <property type="protein sequence ID" value="CAK9101294.1"/>
    <property type="molecule type" value="Genomic_DNA"/>
</dbReference>
<dbReference type="Gene3D" id="2.60.120.200">
    <property type="match status" value="1"/>
</dbReference>
<dbReference type="InterPro" id="IPR050546">
    <property type="entry name" value="Glycosyl_Hydrlase_16"/>
</dbReference>
<comment type="caution">
    <text evidence="3">The sequence shown here is derived from an EMBL/GenBank/DDBJ whole genome shotgun (WGS) entry which is preliminary data.</text>
</comment>
<dbReference type="Proteomes" id="UP001642464">
    <property type="component" value="Unassembled WGS sequence"/>
</dbReference>
<gene>
    <name evidence="3" type="ORF">SCF082_LOCUS47373</name>
</gene>
<sequence length="357" mass="40154">MKVWNPHVLCDGVPAGHRAAWCIDHLGLSSEEARNRVLEEFPLKFGHPFWNPDLLCAGPSSEDRARWCVQTCGMTVEAAQKQVMDEFCKLFEDAAQESLARWKSEVDCDGVLSIVLAQQRSEMGMSEDAAKLWVMQEFASLFSCQSKWSPEVLCDGVPAGDRVAWCVKNMGLSSEEARQRVMREFCANFGEKAGITAVKMWEEFPEAEGGRGTWAAAWMLPTHNRFGDWPMCGEIDIMEHVGHDAGRIHGTIHTEMCNHKKGTQVGQILPVAIEEWHTYGVAWSYNRLSFFHDGHRYLTVTKENWASEEAWPFNKPFFILLNLAVGGDWGGQKGIDDAAFEAGQVMEVSWVRVYGST</sequence>
<dbReference type="SUPFAM" id="SSF49899">
    <property type="entry name" value="Concanavalin A-like lectins/glucanases"/>
    <property type="match status" value="1"/>
</dbReference>
<evidence type="ECO:0000313" key="4">
    <source>
        <dbReference type="Proteomes" id="UP001642464"/>
    </source>
</evidence>
<dbReference type="InterPro" id="IPR000757">
    <property type="entry name" value="Beta-glucanase-like"/>
</dbReference>
<dbReference type="PROSITE" id="PS51762">
    <property type="entry name" value="GH16_2"/>
    <property type="match status" value="1"/>
</dbReference>
<dbReference type="PANTHER" id="PTHR10963:SF55">
    <property type="entry name" value="GLYCOSIDE HYDROLASE FAMILY 16 PROTEIN"/>
    <property type="match status" value="1"/>
</dbReference>